<keyword evidence="5 14" id="KW-0813">Transport</keyword>
<evidence type="ECO:0000256" key="13">
    <source>
        <dbReference type="ARBA" id="ARBA00023136"/>
    </source>
</evidence>
<dbReference type="PANTHER" id="PTHR22888:SF18">
    <property type="entry name" value="CYTOCHROME BO(3) UBIQUINOL OXIDASE SUBUNIT 2"/>
    <property type="match status" value="1"/>
</dbReference>
<evidence type="ECO:0000259" key="18">
    <source>
        <dbReference type="PROSITE" id="PS50857"/>
    </source>
</evidence>
<keyword evidence="9" id="KW-0732">Signal</keyword>
<feature type="compositionally biased region" description="Basic and acidic residues" evidence="16">
    <location>
        <begin position="278"/>
        <end position="310"/>
    </location>
</feature>
<comment type="subcellular location">
    <subcellularLocation>
        <location evidence="2 15">Cell membrane</location>
        <topology evidence="2 15">Multi-pass membrane protein</topology>
    </subcellularLocation>
</comment>
<dbReference type="InterPro" id="IPR036257">
    <property type="entry name" value="Cyt_c_oxidase_su2_TM_sf"/>
</dbReference>
<feature type="domain" description="Cytochrome oxidase subunit II copper A binding" evidence="18">
    <location>
        <begin position="121"/>
        <end position="233"/>
    </location>
</feature>
<dbReference type="PROSITE" id="PS51257">
    <property type="entry name" value="PROKAR_LIPOPROTEIN"/>
    <property type="match status" value="1"/>
</dbReference>
<evidence type="ECO:0000256" key="3">
    <source>
        <dbReference type="ARBA" id="ARBA00007866"/>
    </source>
</evidence>
<evidence type="ECO:0000256" key="12">
    <source>
        <dbReference type="ARBA" id="ARBA00023002"/>
    </source>
</evidence>
<dbReference type="CDD" id="cd04212">
    <property type="entry name" value="CuRO_UO_II"/>
    <property type="match status" value="1"/>
</dbReference>
<accession>A0ABY9KW54</accession>
<feature type="transmembrane region" description="Helical" evidence="17">
    <location>
        <begin position="84"/>
        <end position="105"/>
    </location>
</feature>
<evidence type="ECO:0000256" key="6">
    <source>
        <dbReference type="ARBA" id="ARBA00022475"/>
    </source>
</evidence>
<evidence type="ECO:0000256" key="10">
    <source>
        <dbReference type="ARBA" id="ARBA00022982"/>
    </source>
</evidence>
<evidence type="ECO:0000256" key="5">
    <source>
        <dbReference type="ARBA" id="ARBA00022448"/>
    </source>
</evidence>
<name>A0ABY9KW54_9BACI</name>
<keyword evidence="13 14" id="KW-0472">Membrane</keyword>
<evidence type="ECO:0000256" key="17">
    <source>
        <dbReference type="SAM" id="Phobius"/>
    </source>
</evidence>
<dbReference type="Gene3D" id="1.10.287.90">
    <property type="match status" value="1"/>
</dbReference>
<dbReference type="InterPro" id="IPR011759">
    <property type="entry name" value="Cyt_c_oxidase_su2_TM_dom"/>
</dbReference>
<dbReference type="PROSITE" id="PS50999">
    <property type="entry name" value="COX2_TM"/>
    <property type="match status" value="1"/>
</dbReference>
<dbReference type="NCBIfam" id="TIGR01432">
    <property type="entry name" value="QOXA"/>
    <property type="match status" value="1"/>
</dbReference>
<dbReference type="EC" id="1.10.3.-" evidence="14"/>
<feature type="region of interest" description="Disordered" evidence="16">
    <location>
        <begin position="260"/>
        <end position="310"/>
    </location>
</feature>
<evidence type="ECO:0000256" key="15">
    <source>
        <dbReference type="RuleBase" id="RU000456"/>
    </source>
</evidence>
<evidence type="ECO:0000256" key="8">
    <source>
        <dbReference type="ARBA" id="ARBA00022692"/>
    </source>
</evidence>
<dbReference type="EMBL" id="CP129113">
    <property type="protein sequence ID" value="WLV24972.1"/>
    <property type="molecule type" value="Genomic_DNA"/>
</dbReference>
<dbReference type="Pfam" id="PF02790">
    <property type="entry name" value="COX2_TM"/>
    <property type="match status" value="1"/>
</dbReference>
<keyword evidence="10 14" id="KW-0249">Electron transport</keyword>
<comment type="similarity">
    <text evidence="3 14 15">Belongs to the cytochrome c oxidase subunit 2 family.</text>
</comment>
<keyword evidence="11 17" id="KW-1133">Transmembrane helix</keyword>
<evidence type="ECO:0000313" key="20">
    <source>
        <dbReference type="EMBL" id="WLV24972.1"/>
    </source>
</evidence>
<dbReference type="InterPro" id="IPR006332">
    <property type="entry name" value="QoxA"/>
</dbReference>
<feature type="transmembrane region" description="Helical" evidence="17">
    <location>
        <begin position="39"/>
        <end position="63"/>
    </location>
</feature>
<organism evidence="20 21">
    <name type="scientific">Aciduricibacillus chroicocephali</name>
    <dbReference type="NCBI Taxonomy" id="3054939"/>
    <lineage>
        <taxon>Bacteria</taxon>
        <taxon>Bacillati</taxon>
        <taxon>Bacillota</taxon>
        <taxon>Bacilli</taxon>
        <taxon>Bacillales</taxon>
        <taxon>Bacillaceae</taxon>
        <taxon>Aciduricibacillus</taxon>
    </lineage>
</organism>
<feature type="domain" description="Cytochrome oxidase subunit II transmembrane region profile" evidence="19">
    <location>
        <begin position="17"/>
        <end position="115"/>
    </location>
</feature>
<protein>
    <recommendedName>
        <fullName evidence="4 14">Quinol oxidase subunit 2</fullName>
        <ecNumber evidence="14">1.10.3.-</ecNumber>
    </recommendedName>
</protein>
<evidence type="ECO:0000313" key="21">
    <source>
        <dbReference type="Proteomes" id="UP001180087"/>
    </source>
</evidence>
<dbReference type="PANTHER" id="PTHR22888">
    <property type="entry name" value="CYTOCHROME C OXIDASE, SUBUNIT II"/>
    <property type="match status" value="1"/>
</dbReference>
<sequence length="310" mass="34946">MRKKWFLALLGVLIVPMLSGCNLLVLNPQGPAAATQAKVIITSIVTMAFILLVVYCLFIFMLVKYRASKQEPGYKPPHIEGSKVLETIWIVIPVLIVTFLSIVTIKSTSDVEATPKSLKDEKPLIIYAASSNWKWHFSYPEEDIETVNYVNIPTNRPVEFKLYSFNTMTSFWVPQLAGQKYAMANMVNTLHLAADHPGSYFGRNSNFSGAGFAEMEFEVQAMSKKDYAKWVSDVHATAKPLKEKEFNKLLEDGHLGRKTYTGTHLGFNPAPMSHQHSGGHEQGDMTKEEMNHHKNDKEKHEDMPGMEHGE</sequence>
<dbReference type="InterPro" id="IPR006333">
    <property type="entry name" value="Cyt_o_ubiquinol_oxidase_su2"/>
</dbReference>
<dbReference type="PROSITE" id="PS50857">
    <property type="entry name" value="COX2_CUA"/>
    <property type="match status" value="1"/>
</dbReference>
<evidence type="ECO:0000259" key="19">
    <source>
        <dbReference type="PROSITE" id="PS50999"/>
    </source>
</evidence>
<dbReference type="RefSeq" id="WP_348028540.1">
    <property type="nucleotide sequence ID" value="NZ_CP129113.1"/>
</dbReference>
<dbReference type="Pfam" id="PF00116">
    <property type="entry name" value="COX2"/>
    <property type="match status" value="1"/>
</dbReference>
<dbReference type="Proteomes" id="UP001180087">
    <property type="component" value="Chromosome"/>
</dbReference>
<dbReference type="InterPro" id="IPR002429">
    <property type="entry name" value="CcO_II-like_C"/>
</dbReference>
<evidence type="ECO:0000256" key="16">
    <source>
        <dbReference type="SAM" id="MobiDB-lite"/>
    </source>
</evidence>
<dbReference type="SUPFAM" id="SSF49503">
    <property type="entry name" value="Cupredoxins"/>
    <property type="match status" value="1"/>
</dbReference>
<evidence type="ECO:0000256" key="9">
    <source>
        <dbReference type="ARBA" id="ARBA00022729"/>
    </source>
</evidence>
<evidence type="ECO:0000256" key="7">
    <source>
        <dbReference type="ARBA" id="ARBA00022660"/>
    </source>
</evidence>
<keyword evidence="6 14" id="KW-1003">Cell membrane</keyword>
<evidence type="ECO:0000256" key="4">
    <source>
        <dbReference type="ARBA" id="ARBA00016131"/>
    </source>
</evidence>
<keyword evidence="21" id="KW-1185">Reference proteome</keyword>
<gene>
    <name evidence="20" type="primary">qoxA</name>
    <name evidence="20" type="ORF">QR721_01665</name>
</gene>
<keyword evidence="12 14" id="KW-0560">Oxidoreductase</keyword>
<dbReference type="InterPro" id="IPR045187">
    <property type="entry name" value="CcO_II"/>
</dbReference>
<dbReference type="InterPro" id="IPR008972">
    <property type="entry name" value="Cupredoxin"/>
</dbReference>
<evidence type="ECO:0000256" key="14">
    <source>
        <dbReference type="PIRNR" id="PIRNR000292"/>
    </source>
</evidence>
<dbReference type="Gene3D" id="2.60.40.420">
    <property type="entry name" value="Cupredoxins - blue copper proteins"/>
    <property type="match status" value="1"/>
</dbReference>
<proteinExistence type="inferred from homology"/>
<dbReference type="InterPro" id="IPR034227">
    <property type="entry name" value="CuRO_UO_II"/>
</dbReference>
<comment type="function">
    <text evidence="14">Catalyzes quinol oxidation with the concomitant reduction of oxygen to water. Subunit II transfers the electrons from a quinol to the binuclear center of the catalytic subunit I.</text>
</comment>
<keyword evidence="8 15" id="KW-0812">Transmembrane</keyword>
<evidence type="ECO:0000256" key="11">
    <source>
        <dbReference type="ARBA" id="ARBA00022989"/>
    </source>
</evidence>
<dbReference type="SUPFAM" id="SSF81464">
    <property type="entry name" value="Cytochrome c oxidase subunit II-like, transmembrane region"/>
    <property type="match status" value="1"/>
</dbReference>
<dbReference type="PIRSF" id="PIRSF000292">
    <property type="entry name" value="Ubi_od_II"/>
    <property type="match status" value="1"/>
</dbReference>
<comment type="catalytic activity">
    <reaction evidence="1 14">
        <text>2 a quinol + O2 = 2 a quinone + 2 H2O</text>
        <dbReference type="Rhea" id="RHEA:55376"/>
        <dbReference type="ChEBI" id="CHEBI:15377"/>
        <dbReference type="ChEBI" id="CHEBI:15379"/>
        <dbReference type="ChEBI" id="CHEBI:24646"/>
        <dbReference type="ChEBI" id="CHEBI:132124"/>
    </reaction>
</comment>
<evidence type="ECO:0000256" key="1">
    <source>
        <dbReference type="ARBA" id="ARBA00000725"/>
    </source>
</evidence>
<keyword evidence="7 14" id="KW-0679">Respiratory chain</keyword>
<evidence type="ECO:0000256" key="2">
    <source>
        <dbReference type="ARBA" id="ARBA00004651"/>
    </source>
</evidence>
<reference evidence="20" key="1">
    <citation type="submission" date="2023-06" db="EMBL/GenBank/DDBJ databases">
        <title>A Treasure from Seagulls: Isolation and Description of Aciduricobacillus qingdaonensis gen. nov., sp. nov., a Rare Obligately Uric Acid-utilizing Member in the Family Bacillaceae.</title>
        <authorList>
            <person name="Liu W."/>
            <person name="Wang B."/>
        </authorList>
    </citation>
    <scope>NUCLEOTIDE SEQUENCE</scope>
    <source>
        <strain evidence="20">44XB</strain>
    </source>
</reference>